<gene>
    <name evidence="2" type="ORF">E5676_scaffold1428G00110</name>
    <name evidence="1" type="ORF">E6C27_scaffold80G002750</name>
</gene>
<dbReference type="AlphaFoldDB" id="A0A5D3DFS6"/>
<evidence type="ECO:0000313" key="1">
    <source>
        <dbReference type="EMBL" id="KAA0055423.1"/>
    </source>
</evidence>
<dbReference type="Proteomes" id="UP000321393">
    <property type="component" value="Unassembled WGS sequence"/>
</dbReference>
<dbReference type="EMBL" id="SSTD01005075">
    <property type="protein sequence ID" value="TYK22308.1"/>
    <property type="molecule type" value="Genomic_DNA"/>
</dbReference>
<name>A0A5D3DFS6_CUCMM</name>
<evidence type="ECO:0000313" key="2">
    <source>
        <dbReference type="EMBL" id="TYK22308.1"/>
    </source>
</evidence>
<comment type="caution">
    <text evidence="2">The sequence shown here is derived from an EMBL/GenBank/DDBJ whole genome shotgun (WGS) entry which is preliminary data.</text>
</comment>
<evidence type="ECO:0000313" key="4">
    <source>
        <dbReference type="Proteomes" id="UP000321947"/>
    </source>
</evidence>
<accession>A0A5D3DFS6</accession>
<reference evidence="3 4" key="1">
    <citation type="submission" date="2019-08" db="EMBL/GenBank/DDBJ databases">
        <title>Draft genome sequences of two oriental melons (Cucumis melo L. var makuwa).</title>
        <authorList>
            <person name="Kwon S.-Y."/>
        </authorList>
    </citation>
    <scope>NUCLEOTIDE SEQUENCE [LARGE SCALE GENOMIC DNA]</scope>
    <source>
        <strain evidence="4">cv. Chang Bougi</strain>
        <strain evidence="3">cv. SW 3</strain>
        <tissue evidence="2">Leaf</tissue>
    </source>
</reference>
<dbReference type="EMBL" id="SSTE01008544">
    <property type="protein sequence ID" value="KAA0055423.1"/>
    <property type="molecule type" value="Genomic_DNA"/>
</dbReference>
<proteinExistence type="predicted"/>
<dbReference type="Proteomes" id="UP000321947">
    <property type="component" value="Unassembled WGS sequence"/>
</dbReference>
<sequence>MVTKKIAFKSSVASDAYTGPIIRSRSKGITQNKSKKKAHLEVMSILMAKIMAEATMVEMERKINHLIKVVEEQDHEVTTLRE</sequence>
<evidence type="ECO:0000313" key="3">
    <source>
        <dbReference type="Proteomes" id="UP000321393"/>
    </source>
</evidence>
<protein>
    <submittedName>
        <fullName evidence="2">Ty3-gypsy retrotransposon protein</fullName>
    </submittedName>
</protein>
<organism evidence="2 4">
    <name type="scientific">Cucumis melo var. makuwa</name>
    <name type="common">Oriental melon</name>
    <dbReference type="NCBI Taxonomy" id="1194695"/>
    <lineage>
        <taxon>Eukaryota</taxon>
        <taxon>Viridiplantae</taxon>
        <taxon>Streptophyta</taxon>
        <taxon>Embryophyta</taxon>
        <taxon>Tracheophyta</taxon>
        <taxon>Spermatophyta</taxon>
        <taxon>Magnoliopsida</taxon>
        <taxon>eudicotyledons</taxon>
        <taxon>Gunneridae</taxon>
        <taxon>Pentapetalae</taxon>
        <taxon>rosids</taxon>
        <taxon>fabids</taxon>
        <taxon>Cucurbitales</taxon>
        <taxon>Cucurbitaceae</taxon>
        <taxon>Benincaseae</taxon>
        <taxon>Cucumis</taxon>
    </lineage>
</organism>